<comment type="caution">
    <text evidence="1">The sequence shown here is derived from an EMBL/GenBank/DDBJ whole genome shotgun (WGS) entry which is preliminary data.</text>
</comment>
<sequence length="131" mass="15153">MLGSQGKINVKFPRINMKFSKIITKIGKNIISPFLSYDSLRVEGEKRERQRKKKLFGENLALRAIRQLSLFVISSCDSIRISRLSVVRTRNLAERSRIFGNSGKLEFSYFPNLNGNRQCEFRFPQPSILVI</sequence>
<gene>
    <name evidence="1" type="primary">A01p027720.1_BraROA</name>
    <name evidence="1" type="ORF">IGI04_002560</name>
</gene>
<organism evidence="1 2">
    <name type="scientific">Brassica rapa subsp. trilocularis</name>
    <dbReference type="NCBI Taxonomy" id="1813537"/>
    <lineage>
        <taxon>Eukaryota</taxon>
        <taxon>Viridiplantae</taxon>
        <taxon>Streptophyta</taxon>
        <taxon>Embryophyta</taxon>
        <taxon>Tracheophyta</taxon>
        <taxon>Spermatophyta</taxon>
        <taxon>Magnoliopsida</taxon>
        <taxon>eudicotyledons</taxon>
        <taxon>Gunneridae</taxon>
        <taxon>Pentapetalae</taxon>
        <taxon>rosids</taxon>
        <taxon>malvids</taxon>
        <taxon>Brassicales</taxon>
        <taxon>Brassicaceae</taxon>
        <taxon>Brassiceae</taxon>
        <taxon>Brassica</taxon>
    </lineage>
</organism>
<proteinExistence type="predicted"/>
<name>A0ABQ7NVW7_BRACM</name>
<protein>
    <submittedName>
        <fullName evidence="1">Uncharacterized protein</fullName>
    </submittedName>
</protein>
<accession>A0ABQ7NVW7</accession>
<reference evidence="1 2" key="1">
    <citation type="submission" date="2021-03" db="EMBL/GenBank/DDBJ databases">
        <authorList>
            <person name="King G.J."/>
            <person name="Bancroft I."/>
            <person name="Baten A."/>
            <person name="Bloomfield J."/>
            <person name="Borpatragohain P."/>
            <person name="He Z."/>
            <person name="Irish N."/>
            <person name="Irwin J."/>
            <person name="Liu K."/>
            <person name="Mauleon R.P."/>
            <person name="Moore J."/>
            <person name="Morris R."/>
            <person name="Ostergaard L."/>
            <person name="Wang B."/>
            <person name="Wells R."/>
        </authorList>
    </citation>
    <scope>NUCLEOTIDE SEQUENCE [LARGE SCALE GENOMIC DNA]</scope>
    <source>
        <strain evidence="1">R-o-18</strain>
        <tissue evidence="1">Leaf</tissue>
    </source>
</reference>
<keyword evidence="2" id="KW-1185">Reference proteome</keyword>
<dbReference type="EMBL" id="JADBGQ010000001">
    <property type="protein sequence ID" value="KAG5414993.1"/>
    <property type="molecule type" value="Genomic_DNA"/>
</dbReference>
<evidence type="ECO:0000313" key="1">
    <source>
        <dbReference type="EMBL" id="KAG5414993.1"/>
    </source>
</evidence>
<dbReference type="Proteomes" id="UP000823674">
    <property type="component" value="Chromosome A01"/>
</dbReference>
<evidence type="ECO:0000313" key="2">
    <source>
        <dbReference type="Proteomes" id="UP000823674"/>
    </source>
</evidence>